<dbReference type="InterPro" id="IPR008011">
    <property type="entry name" value="Complex1_LYR_dom"/>
</dbReference>
<dbReference type="PANTHER" id="PTHR46749:SF1">
    <property type="entry name" value="COMPLEX III ASSEMBLY FACTOR LYRM7"/>
    <property type="match status" value="1"/>
</dbReference>
<evidence type="ECO:0000256" key="7">
    <source>
        <dbReference type="ARBA" id="ARBA00026165"/>
    </source>
</evidence>
<organism evidence="10 11">
    <name type="scientific">Polypedilum vanderplanki</name>
    <name type="common">Sleeping chironomid midge</name>
    <dbReference type="NCBI Taxonomy" id="319348"/>
    <lineage>
        <taxon>Eukaryota</taxon>
        <taxon>Metazoa</taxon>
        <taxon>Ecdysozoa</taxon>
        <taxon>Arthropoda</taxon>
        <taxon>Hexapoda</taxon>
        <taxon>Insecta</taxon>
        <taxon>Pterygota</taxon>
        <taxon>Neoptera</taxon>
        <taxon>Endopterygota</taxon>
        <taxon>Diptera</taxon>
        <taxon>Nematocera</taxon>
        <taxon>Chironomoidea</taxon>
        <taxon>Chironomidae</taxon>
        <taxon>Chironominae</taxon>
        <taxon>Polypedilum</taxon>
        <taxon>Polypedilum</taxon>
    </lineage>
</organism>
<evidence type="ECO:0000256" key="8">
    <source>
        <dbReference type="ARBA" id="ARBA00031830"/>
    </source>
</evidence>
<keyword evidence="4" id="KW-0143">Chaperone</keyword>
<feature type="domain" description="Complex 1 LYR protein" evidence="9">
    <location>
        <begin position="7"/>
        <end position="61"/>
    </location>
</feature>
<evidence type="ECO:0000313" key="10">
    <source>
        <dbReference type="EMBL" id="KAG5681756.1"/>
    </source>
</evidence>
<dbReference type="EMBL" id="JADBJN010000001">
    <property type="protein sequence ID" value="KAG5681756.1"/>
    <property type="molecule type" value="Genomic_DNA"/>
</dbReference>
<dbReference type="GO" id="GO:0034551">
    <property type="term" value="P:mitochondrial respiratory chain complex III assembly"/>
    <property type="evidence" value="ECO:0007669"/>
    <property type="project" value="InterPro"/>
</dbReference>
<evidence type="ECO:0000256" key="3">
    <source>
        <dbReference type="ARBA" id="ARBA00023128"/>
    </source>
</evidence>
<dbReference type="PANTHER" id="PTHR46749">
    <property type="entry name" value="COMPLEX III ASSEMBLY FACTOR LYRM7"/>
    <property type="match status" value="1"/>
</dbReference>
<sequence length="117" mass="13495">MSQRKVVLDLYKKLNKIAKEVFGDDVKALKEAQVKIRTEFRKNINLESEQEISEKIKIGEDVGKILQTQVIQMIKKPEANSYEVKLRESTLKLDNVIFKEDAILPPPRTKKCKDPPS</sequence>
<keyword evidence="11" id="KW-1185">Reference proteome</keyword>
<evidence type="ECO:0000256" key="2">
    <source>
        <dbReference type="ARBA" id="ARBA00009508"/>
    </source>
</evidence>
<accession>A0A9J6CIA5</accession>
<name>A0A9J6CIA5_POLVA</name>
<keyword evidence="3" id="KW-0496">Mitochondrion</keyword>
<dbReference type="Proteomes" id="UP001107558">
    <property type="component" value="Chromosome 1"/>
</dbReference>
<comment type="subcellular location">
    <subcellularLocation>
        <location evidence="1">Mitochondrion matrix</location>
    </subcellularLocation>
</comment>
<comment type="similarity">
    <text evidence="2">Belongs to the complex I LYR family.</text>
</comment>
<evidence type="ECO:0000256" key="4">
    <source>
        <dbReference type="ARBA" id="ARBA00023186"/>
    </source>
</evidence>
<evidence type="ECO:0000259" key="9">
    <source>
        <dbReference type="Pfam" id="PF05347"/>
    </source>
</evidence>
<comment type="caution">
    <text evidence="10">The sequence shown here is derived from an EMBL/GenBank/DDBJ whole genome shotgun (WGS) entry which is preliminary data.</text>
</comment>
<evidence type="ECO:0000256" key="1">
    <source>
        <dbReference type="ARBA" id="ARBA00004305"/>
    </source>
</evidence>
<evidence type="ECO:0000256" key="6">
    <source>
        <dbReference type="ARBA" id="ARBA00025809"/>
    </source>
</evidence>
<protein>
    <recommendedName>
        <fullName evidence="7">Complex III assembly factor LYRM7</fullName>
    </recommendedName>
    <alternativeName>
        <fullName evidence="8">LYR motif-containing protein 7</fullName>
    </alternativeName>
</protein>
<evidence type="ECO:0000256" key="5">
    <source>
        <dbReference type="ARBA" id="ARBA00025430"/>
    </source>
</evidence>
<dbReference type="CDD" id="cd20267">
    <property type="entry name" value="Complex1_LYR_LYRM7"/>
    <property type="match status" value="1"/>
</dbReference>
<dbReference type="InterPro" id="IPR045298">
    <property type="entry name" value="Complex1_LYR_LYRM7"/>
</dbReference>
<proteinExistence type="inferred from homology"/>
<dbReference type="AlphaFoldDB" id="A0A9J6CIA5"/>
<dbReference type="OrthoDB" id="529194at2759"/>
<reference evidence="10" key="1">
    <citation type="submission" date="2021-03" db="EMBL/GenBank/DDBJ databases">
        <title>Chromosome level genome of the anhydrobiotic midge Polypedilum vanderplanki.</title>
        <authorList>
            <person name="Yoshida Y."/>
            <person name="Kikawada T."/>
            <person name="Gusev O."/>
        </authorList>
    </citation>
    <scope>NUCLEOTIDE SEQUENCE</scope>
    <source>
        <strain evidence="10">NIAS01</strain>
        <tissue evidence="10">Whole body or cell culture</tissue>
    </source>
</reference>
<comment type="subunit">
    <text evidence="6">Interacts with UQCRFS1.</text>
</comment>
<dbReference type="GO" id="GO:0005759">
    <property type="term" value="C:mitochondrial matrix"/>
    <property type="evidence" value="ECO:0007669"/>
    <property type="project" value="UniProtKB-SubCell"/>
</dbReference>
<dbReference type="GO" id="GO:0044183">
    <property type="term" value="F:protein folding chaperone"/>
    <property type="evidence" value="ECO:0007669"/>
    <property type="project" value="TreeGrafter"/>
</dbReference>
<dbReference type="Pfam" id="PF05347">
    <property type="entry name" value="Complex1_LYR"/>
    <property type="match status" value="1"/>
</dbReference>
<dbReference type="InterPro" id="IPR050435">
    <property type="entry name" value="MZM1/LYRM7"/>
</dbReference>
<gene>
    <name evidence="10" type="ORF">PVAND_011165</name>
</gene>
<evidence type="ECO:0000313" key="11">
    <source>
        <dbReference type="Proteomes" id="UP001107558"/>
    </source>
</evidence>
<comment type="function">
    <text evidence="5">Assembly factor required for Rieske Fe-S protein UQCRFS1 incorporation into the cytochrome b-c1 (CIII) complex. Functions as a chaperone, binding to this subunit within the mitochondrial matrix and stabilizing it prior to its translocation and insertion into the late CIII dimeric intermediate within the mitochondrial inner membrane.</text>
</comment>